<dbReference type="PANTHER" id="PTHR46196:SF20">
    <property type="entry name" value="BHLH DOMAIN-CONTAINING PROTEIN"/>
    <property type="match status" value="1"/>
</dbReference>
<protein>
    <submittedName>
        <fullName evidence="1">Uncharacterized protein</fullName>
    </submittedName>
</protein>
<dbReference type="InterPro" id="IPR043561">
    <property type="entry name" value="LHW-like"/>
</dbReference>
<dbReference type="GO" id="GO:0003700">
    <property type="term" value="F:DNA-binding transcription factor activity"/>
    <property type="evidence" value="ECO:0007669"/>
    <property type="project" value="InterPro"/>
</dbReference>
<dbReference type="EMBL" id="QGKX02000996">
    <property type="protein sequence ID" value="KAF3559969.1"/>
    <property type="molecule type" value="Genomic_DNA"/>
</dbReference>
<gene>
    <name evidence="1" type="ORF">F2Q69_00016766</name>
</gene>
<sequence>MLCEQRGFFLEIADWIRSLGMTILKGVIETRINKIWARFTVEASRDVTRMEIFMQLVNILEQTMKSGGISETMLDGIKATIPFTNTLPVTGGCSM</sequence>
<evidence type="ECO:0000313" key="2">
    <source>
        <dbReference type="Proteomes" id="UP000712600"/>
    </source>
</evidence>
<proteinExistence type="predicted"/>
<dbReference type="Proteomes" id="UP000712600">
    <property type="component" value="Unassembled WGS sequence"/>
</dbReference>
<organism evidence="1 2">
    <name type="scientific">Brassica cretica</name>
    <name type="common">Mustard</name>
    <dbReference type="NCBI Taxonomy" id="69181"/>
    <lineage>
        <taxon>Eukaryota</taxon>
        <taxon>Viridiplantae</taxon>
        <taxon>Streptophyta</taxon>
        <taxon>Embryophyta</taxon>
        <taxon>Tracheophyta</taxon>
        <taxon>Spermatophyta</taxon>
        <taxon>Magnoliopsida</taxon>
        <taxon>eudicotyledons</taxon>
        <taxon>Gunneridae</taxon>
        <taxon>Pentapetalae</taxon>
        <taxon>rosids</taxon>
        <taxon>malvids</taxon>
        <taxon>Brassicales</taxon>
        <taxon>Brassicaceae</taxon>
        <taxon>Brassiceae</taxon>
        <taxon>Brassica</taxon>
    </lineage>
</organism>
<accession>A0A8S9R8L8</accession>
<dbReference type="PANTHER" id="PTHR46196">
    <property type="entry name" value="TRANSCRIPTION FACTOR BHLH155-LIKE ISOFORM X1-RELATED"/>
    <property type="match status" value="1"/>
</dbReference>
<reference evidence="1" key="1">
    <citation type="submission" date="2019-12" db="EMBL/GenBank/DDBJ databases">
        <title>Genome sequencing and annotation of Brassica cretica.</title>
        <authorList>
            <person name="Studholme D.J."/>
            <person name="Sarris P."/>
        </authorList>
    </citation>
    <scope>NUCLEOTIDE SEQUENCE</scope>
    <source>
        <strain evidence="1">PFS-109/04</strain>
        <tissue evidence="1">Leaf</tissue>
    </source>
</reference>
<evidence type="ECO:0000313" key="1">
    <source>
        <dbReference type="EMBL" id="KAF3559969.1"/>
    </source>
</evidence>
<name>A0A8S9R8L8_BRACR</name>
<dbReference type="AlphaFoldDB" id="A0A8S9R8L8"/>
<comment type="caution">
    <text evidence="1">The sequence shown here is derived from an EMBL/GenBank/DDBJ whole genome shotgun (WGS) entry which is preliminary data.</text>
</comment>